<dbReference type="OrthoDB" id="9788394at2"/>
<gene>
    <name evidence="8" type="primary">mobA</name>
    <name evidence="10" type="ORF">SAMN02745887_00833</name>
</gene>
<dbReference type="EC" id="2.7.7.77" evidence="8"/>
<feature type="binding site" evidence="8">
    <location>
        <position position="68"/>
    </location>
    <ligand>
        <name>GTP</name>
        <dbReference type="ChEBI" id="CHEBI:37565"/>
    </ligand>
</feature>
<dbReference type="RefSeq" id="WP_072427381.1">
    <property type="nucleotide sequence ID" value="NZ_FPKR01000003.1"/>
</dbReference>
<evidence type="ECO:0000256" key="2">
    <source>
        <dbReference type="ARBA" id="ARBA00022679"/>
    </source>
</evidence>
<evidence type="ECO:0000256" key="4">
    <source>
        <dbReference type="ARBA" id="ARBA00022741"/>
    </source>
</evidence>
<comment type="caution">
    <text evidence="8">Lacks conserved residue(s) required for the propagation of feature annotation.</text>
</comment>
<feature type="binding site" evidence="8">
    <location>
        <position position="98"/>
    </location>
    <ligand>
        <name>Mg(2+)</name>
        <dbReference type="ChEBI" id="CHEBI:18420"/>
    </ligand>
</feature>
<evidence type="ECO:0000313" key="10">
    <source>
        <dbReference type="EMBL" id="SFZ73453.1"/>
    </source>
</evidence>
<reference evidence="10 11" key="1">
    <citation type="submission" date="2016-11" db="EMBL/GenBank/DDBJ databases">
        <authorList>
            <person name="Jaros S."/>
            <person name="Januszkiewicz K."/>
            <person name="Wedrychowicz H."/>
        </authorList>
    </citation>
    <scope>NUCLEOTIDE SEQUENCE [LARGE SCALE GENOMIC DNA]</scope>
    <source>
        <strain evidence="10 11">DSM 18899</strain>
    </source>
</reference>
<dbReference type="Pfam" id="PF12804">
    <property type="entry name" value="NTP_transf_3"/>
    <property type="match status" value="1"/>
</dbReference>
<evidence type="ECO:0000256" key="7">
    <source>
        <dbReference type="ARBA" id="ARBA00023150"/>
    </source>
</evidence>
<dbReference type="PANTHER" id="PTHR19136">
    <property type="entry name" value="MOLYBDENUM COFACTOR GUANYLYLTRANSFERASE"/>
    <property type="match status" value="1"/>
</dbReference>
<keyword evidence="2 8" id="KW-0808">Transferase</keyword>
<organism evidence="10 11">
    <name type="scientific">Chitinimonas taiwanensis DSM 18899</name>
    <dbReference type="NCBI Taxonomy" id="1121279"/>
    <lineage>
        <taxon>Bacteria</taxon>
        <taxon>Pseudomonadati</taxon>
        <taxon>Pseudomonadota</taxon>
        <taxon>Betaproteobacteria</taxon>
        <taxon>Neisseriales</taxon>
        <taxon>Chitinibacteraceae</taxon>
        <taxon>Chitinimonas</taxon>
    </lineage>
</organism>
<evidence type="ECO:0000256" key="6">
    <source>
        <dbReference type="ARBA" id="ARBA00023134"/>
    </source>
</evidence>
<dbReference type="HAMAP" id="MF_00316">
    <property type="entry name" value="MobA"/>
    <property type="match status" value="1"/>
</dbReference>
<keyword evidence="7 8" id="KW-0501">Molybdenum cofactor biosynthesis</keyword>
<feature type="binding site" evidence="8">
    <location>
        <position position="21"/>
    </location>
    <ligand>
        <name>GTP</name>
        <dbReference type="ChEBI" id="CHEBI:37565"/>
    </ligand>
</feature>
<keyword evidence="11" id="KW-1185">Reference proteome</keyword>
<dbReference type="GO" id="GO:1902758">
    <property type="term" value="P:bis(molybdopterin guanine dinucleotide)molybdenum biosynthetic process"/>
    <property type="evidence" value="ECO:0007669"/>
    <property type="project" value="TreeGrafter"/>
</dbReference>
<dbReference type="InterPro" id="IPR029044">
    <property type="entry name" value="Nucleotide-diphossugar_trans"/>
</dbReference>
<dbReference type="GO" id="GO:0046872">
    <property type="term" value="F:metal ion binding"/>
    <property type="evidence" value="ECO:0007669"/>
    <property type="project" value="UniProtKB-KW"/>
</dbReference>
<dbReference type="Proteomes" id="UP000186513">
    <property type="component" value="Unassembled WGS sequence"/>
</dbReference>
<name>A0A1K2HA03_9NEIS</name>
<keyword evidence="6 8" id="KW-0342">GTP-binding</keyword>
<evidence type="ECO:0000256" key="3">
    <source>
        <dbReference type="ARBA" id="ARBA00022723"/>
    </source>
</evidence>
<comment type="domain">
    <text evidence="8">The N-terminal domain determines nucleotide recognition and specific binding, while the C-terminal domain determines the specific binding to the target protein.</text>
</comment>
<proteinExistence type="inferred from homology"/>
<dbReference type="AlphaFoldDB" id="A0A1K2HA03"/>
<sequence>MKVDALILCGGAATRMQGLDKGLQRYQGQTLVEHALQACRAWPLGQVWVSANRNLDAYRSYGQPVLSDLRAGFPGPLAGIEAGLAASQAEALLVLPCDVLPYPANLLALLQAGLEDGVAVVSARDNARSHPAVCLLRSSQRAEIARRLDAGQRGVMRWQQAVGGREVWVAERLENRNTLDSLLDPA</sequence>
<dbReference type="GO" id="GO:0005737">
    <property type="term" value="C:cytoplasm"/>
    <property type="evidence" value="ECO:0007669"/>
    <property type="project" value="UniProtKB-SubCell"/>
</dbReference>
<evidence type="ECO:0000256" key="5">
    <source>
        <dbReference type="ARBA" id="ARBA00022842"/>
    </source>
</evidence>
<dbReference type="GO" id="GO:0005525">
    <property type="term" value="F:GTP binding"/>
    <property type="evidence" value="ECO:0007669"/>
    <property type="project" value="UniProtKB-UniRule"/>
</dbReference>
<evidence type="ECO:0000259" key="9">
    <source>
        <dbReference type="Pfam" id="PF12804"/>
    </source>
</evidence>
<comment type="similarity">
    <text evidence="8">Belongs to the MobA family.</text>
</comment>
<dbReference type="InterPro" id="IPR025877">
    <property type="entry name" value="MobA-like_NTP_Trfase"/>
</dbReference>
<accession>A0A1K2HA03</accession>
<evidence type="ECO:0000313" key="11">
    <source>
        <dbReference type="Proteomes" id="UP000186513"/>
    </source>
</evidence>
<keyword evidence="1 8" id="KW-0963">Cytoplasm</keyword>
<evidence type="ECO:0000256" key="1">
    <source>
        <dbReference type="ARBA" id="ARBA00022490"/>
    </source>
</evidence>
<dbReference type="InterPro" id="IPR013482">
    <property type="entry name" value="Molybde_CF_guanTrfase"/>
</dbReference>
<keyword evidence="3 8" id="KW-0479">Metal-binding</keyword>
<evidence type="ECO:0000256" key="8">
    <source>
        <dbReference type="HAMAP-Rule" id="MF_00316"/>
    </source>
</evidence>
<dbReference type="Gene3D" id="3.90.550.10">
    <property type="entry name" value="Spore Coat Polysaccharide Biosynthesis Protein SpsA, Chain A"/>
    <property type="match status" value="1"/>
</dbReference>
<dbReference type="GO" id="GO:0061603">
    <property type="term" value="F:molybdenum cofactor guanylyltransferase activity"/>
    <property type="evidence" value="ECO:0007669"/>
    <property type="project" value="UniProtKB-EC"/>
</dbReference>
<comment type="subcellular location">
    <subcellularLocation>
        <location evidence="8">Cytoplasm</location>
    </subcellularLocation>
</comment>
<dbReference type="STRING" id="1121279.SAMN02745887_00833"/>
<dbReference type="EMBL" id="FPKR01000003">
    <property type="protein sequence ID" value="SFZ73453.1"/>
    <property type="molecule type" value="Genomic_DNA"/>
</dbReference>
<comment type="subunit">
    <text evidence="8">Monomer.</text>
</comment>
<dbReference type="CDD" id="cd02503">
    <property type="entry name" value="MobA"/>
    <property type="match status" value="1"/>
</dbReference>
<comment type="function">
    <text evidence="8">Transfers a GMP moiety from GTP to Mo-molybdopterin (Mo-MPT) cofactor (Moco or molybdenum cofactor) to form Mo-molybdopterin guanine dinucleotide (Mo-MGD) cofactor.</text>
</comment>
<keyword evidence="5 8" id="KW-0460">Magnesium</keyword>
<dbReference type="SUPFAM" id="SSF53448">
    <property type="entry name" value="Nucleotide-diphospho-sugar transferases"/>
    <property type="match status" value="1"/>
</dbReference>
<protein>
    <recommendedName>
        <fullName evidence="8">Molybdenum cofactor guanylyltransferase</fullName>
        <shortName evidence="8">MoCo guanylyltransferase</shortName>
        <ecNumber evidence="8">2.7.7.77</ecNumber>
    </recommendedName>
    <alternativeName>
        <fullName evidence="8">GTP:molybdopterin guanylyltransferase</fullName>
    </alternativeName>
    <alternativeName>
        <fullName evidence="8">Mo-MPT guanylyltransferase</fullName>
    </alternativeName>
    <alternativeName>
        <fullName evidence="8">Molybdopterin guanylyltransferase</fullName>
    </alternativeName>
    <alternativeName>
        <fullName evidence="8">Molybdopterin-guanine dinucleotide synthase</fullName>
        <shortName evidence="8">MGD synthase</shortName>
    </alternativeName>
</protein>
<comment type="cofactor">
    <cofactor evidence="8">
        <name>Mg(2+)</name>
        <dbReference type="ChEBI" id="CHEBI:18420"/>
    </cofactor>
</comment>
<dbReference type="PANTHER" id="PTHR19136:SF81">
    <property type="entry name" value="MOLYBDENUM COFACTOR GUANYLYLTRANSFERASE"/>
    <property type="match status" value="1"/>
</dbReference>
<keyword evidence="4 8" id="KW-0547">Nucleotide-binding</keyword>
<feature type="binding site" evidence="8">
    <location>
        <begin position="8"/>
        <end position="10"/>
    </location>
    <ligand>
        <name>GTP</name>
        <dbReference type="ChEBI" id="CHEBI:37565"/>
    </ligand>
</feature>
<feature type="domain" description="MobA-like NTP transferase" evidence="9">
    <location>
        <begin position="5"/>
        <end position="159"/>
    </location>
</feature>
<comment type="catalytic activity">
    <reaction evidence="8">
        <text>Mo-molybdopterin + GTP + H(+) = Mo-molybdopterin guanine dinucleotide + diphosphate</text>
        <dbReference type="Rhea" id="RHEA:34243"/>
        <dbReference type="ChEBI" id="CHEBI:15378"/>
        <dbReference type="ChEBI" id="CHEBI:33019"/>
        <dbReference type="ChEBI" id="CHEBI:37565"/>
        <dbReference type="ChEBI" id="CHEBI:71302"/>
        <dbReference type="ChEBI" id="CHEBI:71310"/>
        <dbReference type="EC" id="2.7.7.77"/>
    </reaction>
</comment>
<feature type="binding site" evidence="8">
    <location>
        <position position="98"/>
    </location>
    <ligand>
        <name>GTP</name>
        <dbReference type="ChEBI" id="CHEBI:37565"/>
    </ligand>
</feature>